<name>A0A0B2XHC7_METRA</name>
<sequence>MANALEGGLSWISVHVLVSKEYHASFWRGPIGAPPAVQPLAQPAQMERVEDSNHFPDDCLPPEDEYSSREALYAAINAWAAPEAMHS</sequence>
<dbReference type="Proteomes" id="UP000002498">
    <property type="component" value="Unassembled WGS sequence"/>
</dbReference>
<protein>
    <submittedName>
        <fullName evidence="1">Uncharacterized protein</fullName>
    </submittedName>
</protein>
<dbReference type="HOGENOM" id="CLU_2483842_0_0_1"/>
<gene>
    <name evidence="1" type="ORF">MAA_11499</name>
</gene>
<dbReference type="GeneID" id="23632947"/>
<dbReference type="EMBL" id="ADNJ02000008">
    <property type="protein sequence ID" value="KHO10962.1"/>
    <property type="molecule type" value="Genomic_DNA"/>
</dbReference>
<keyword evidence="2" id="KW-1185">Reference proteome</keyword>
<dbReference type="AlphaFoldDB" id="A0A0B2XHC7"/>
<dbReference type="KEGG" id="maj:MAA_11499"/>
<evidence type="ECO:0000313" key="1">
    <source>
        <dbReference type="EMBL" id="KHO10962.1"/>
    </source>
</evidence>
<dbReference type="RefSeq" id="XP_011411795.1">
    <property type="nucleotide sequence ID" value="XM_011413493.1"/>
</dbReference>
<proteinExistence type="predicted"/>
<dbReference type="OrthoDB" id="10561758at2759"/>
<reference evidence="1 2" key="2">
    <citation type="journal article" date="2014" name="Proc. Natl. Acad. Sci. U.S.A.">
        <title>Trajectory and genomic determinants of fungal-pathogen speciation and host adaptation.</title>
        <authorList>
            <person name="Hu X."/>
            <person name="Xiao G."/>
            <person name="Zheng P."/>
            <person name="Shang Y."/>
            <person name="Su Y."/>
            <person name="Zhang X."/>
            <person name="Liu X."/>
            <person name="Zhan S."/>
            <person name="St Leger R.J."/>
            <person name="Wang C."/>
        </authorList>
    </citation>
    <scope>GENOME REANNOTATION</scope>
    <source>
        <strain evidence="2">ARSEF 23 / ATCC MYA-3075</strain>
    </source>
</reference>
<accession>A0A0B2XHC7</accession>
<organism evidence="1 2">
    <name type="scientific">Metarhizium robertsii (strain ARSEF 23 / ATCC MYA-3075)</name>
    <name type="common">Metarhizium anisopliae (strain ARSEF 23)</name>
    <dbReference type="NCBI Taxonomy" id="655844"/>
    <lineage>
        <taxon>Eukaryota</taxon>
        <taxon>Fungi</taxon>
        <taxon>Dikarya</taxon>
        <taxon>Ascomycota</taxon>
        <taxon>Pezizomycotina</taxon>
        <taxon>Sordariomycetes</taxon>
        <taxon>Hypocreomycetidae</taxon>
        <taxon>Hypocreales</taxon>
        <taxon>Clavicipitaceae</taxon>
        <taxon>Metarhizium</taxon>
    </lineage>
</organism>
<comment type="caution">
    <text evidence="1">The sequence shown here is derived from an EMBL/GenBank/DDBJ whole genome shotgun (WGS) entry which is preliminary data.</text>
</comment>
<evidence type="ECO:0000313" key="2">
    <source>
        <dbReference type="Proteomes" id="UP000002498"/>
    </source>
</evidence>
<reference evidence="1 2" key="1">
    <citation type="journal article" date="2011" name="PLoS Genet.">
        <title>Genome sequencing and comparative transcriptomics of the model entomopathogenic fungi Metarhizium anisopliae and M. acridum.</title>
        <authorList>
            <person name="Gao Q."/>
            <person name="Jin K."/>
            <person name="Ying S.H."/>
            <person name="Zhang Y."/>
            <person name="Xiao G."/>
            <person name="Shang Y."/>
            <person name="Duan Z."/>
            <person name="Hu X."/>
            <person name="Xie X.Q."/>
            <person name="Zhou G."/>
            <person name="Peng G."/>
            <person name="Luo Z."/>
            <person name="Huang W."/>
            <person name="Wang B."/>
            <person name="Fang W."/>
            <person name="Wang S."/>
            <person name="Zhong Y."/>
            <person name="Ma L.J."/>
            <person name="St Leger R.J."/>
            <person name="Zhao G.P."/>
            <person name="Pei Y."/>
            <person name="Feng M.G."/>
            <person name="Xia Y."/>
            <person name="Wang C."/>
        </authorList>
    </citation>
    <scope>NUCLEOTIDE SEQUENCE [LARGE SCALE GENOMIC DNA]</scope>
    <source>
        <strain evidence="2">ARSEF 23 / ATCC MYA-3075</strain>
    </source>
</reference>